<dbReference type="SUPFAM" id="SSF158472">
    <property type="entry name" value="HAMP domain-like"/>
    <property type="match status" value="1"/>
</dbReference>
<dbReference type="InterPro" id="IPR004358">
    <property type="entry name" value="Sig_transdc_His_kin-like_C"/>
</dbReference>
<keyword evidence="8" id="KW-0547">Nucleotide-binding</keyword>
<dbReference type="CDD" id="cd00075">
    <property type="entry name" value="HATPase"/>
    <property type="match status" value="1"/>
</dbReference>
<organism evidence="17 18">
    <name type="scientific">Terrihalobacillus insolitus</name>
    <dbReference type="NCBI Taxonomy" id="2950438"/>
    <lineage>
        <taxon>Bacteria</taxon>
        <taxon>Bacillati</taxon>
        <taxon>Bacillota</taxon>
        <taxon>Bacilli</taxon>
        <taxon>Bacillales</taxon>
        <taxon>Bacillaceae</taxon>
        <taxon>Terrihalobacillus</taxon>
    </lineage>
</organism>
<evidence type="ECO:0000256" key="3">
    <source>
        <dbReference type="ARBA" id="ARBA00012438"/>
    </source>
</evidence>
<dbReference type="CDD" id="cd00082">
    <property type="entry name" value="HisKA"/>
    <property type="match status" value="1"/>
</dbReference>
<dbReference type="Proteomes" id="UP001145050">
    <property type="component" value="Unassembled WGS sequence"/>
</dbReference>
<dbReference type="Pfam" id="PF02518">
    <property type="entry name" value="HATPase_c"/>
    <property type="match status" value="1"/>
</dbReference>
<dbReference type="InterPro" id="IPR003594">
    <property type="entry name" value="HATPase_dom"/>
</dbReference>
<dbReference type="SUPFAM" id="SSF47384">
    <property type="entry name" value="Homodimeric domain of signal transducing histidine kinase"/>
    <property type="match status" value="1"/>
</dbReference>
<evidence type="ECO:0000313" key="17">
    <source>
        <dbReference type="EMBL" id="MDC3424348.1"/>
    </source>
</evidence>
<name>A0A9X3WT35_9BACI</name>
<keyword evidence="11 14" id="KW-1133">Transmembrane helix</keyword>
<evidence type="ECO:0000256" key="10">
    <source>
        <dbReference type="ARBA" id="ARBA00022840"/>
    </source>
</evidence>
<comment type="catalytic activity">
    <reaction evidence="1">
        <text>ATP + protein L-histidine = ADP + protein N-phospho-L-histidine.</text>
        <dbReference type="EC" id="2.7.13.3"/>
    </reaction>
</comment>
<evidence type="ECO:0000256" key="8">
    <source>
        <dbReference type="ARBA" id="ARBA00022741"/>
    </source>
</evidence>
<dbReference type="EC" id="2.7.13.3" evidence="3"/>
<proteinExistence type="predicted"/>
<dbReference type="Gene3D" id="6.10.340.10">
    <property type="match status" value="1"/>
</dbReference>
<keyword evidence="13 14" id="KW-0472">Membrane</keyword>
<keyword evidence="6" id="KW-0808">Transferase</keyword>
<sequence length="313" mass="36044">MDAQKQDQFNATLFEYLWIFSLTAIITGSIINFYLTRKLVRPLRELIKSTKRMRQGHYPKPIKVTSRDETGQLIGHFNELVQQLKINQQYKQKLVSDLSHEFRTPLSNLNGYLSALKNGVIAGDPKLFHSLYEESNRLTTMVQQLEQLKEWDYVSKQSFAEKEYVDMALLIEQSVEMFRWSLNKTGITVEMQVERGIANVNNGGITQVVSNLIENAIRYYQGSGPISIKGECKDTVYKVSVIGQGQAIPETEQENIFERFYRTDTSRNRKTGGSGLGLAISREIVKHHNGRIGINSTGYYHTFWFTLPFRRNK</sequence>
<dbReference type="PROSITE" id="PS50885">
    <property type="entry name" value="HAMP"/>
    <property type="match status" value="1"/>
</dbReference>
<dbReference type="AlphaFoldDB" id="A0A9X3WT35"/>
<evidence type="ECO:0000256" key="11">
    <source>
        <dbReference type="ARBA" id="ARBA00022989"/>
    </source>
</evidence>
<evidence type="ECO:0000256" key="6">
    <source>
        <dbReference type="ARBA" id="ARBA00022679"/>
    </source>
</evidence>
<keyword evidence="10 17" id="KW-0067">ATP-binding</keyword>
<keyword evidence="18" id="KW-1185">Reference proteome</keyword>
<dbReference type="EMBL" id="JAMQKB010000005">
    <property type="protein sequence ID" value="MDC3424348.1"/>
    <property type="molecule type" value="Genomic_DNA"/>
</dbReference>
<dbReference type="Pfam" id="PF00672">
    <property type="entry name" value="HAMP"/>
    <property type="match status" value="1"/>
</dbReference>
<keyword evidence="4" id="KW-1003">Cell membrane</keyword>
<dbReference type="InterPro" id="IPR036097">
    <property type="entry name" value="HisK_dim/P_sf"/>
</dbReference>
<dbReference type="Pfam" id="PF00512">
    <property type="entry name" value="HisKA"/>
    <property type="match status" value="1"/>
</dbReference>
<evidence type="ECO:0000256" key="14">
    <source>
        <dbReference type="SAM" id="Phobius"/>
    </source>
</evidence>
<feature type="domain" description="HAMP" evidence="16">
    <location>
        <begin position="37"/>
        <end position="89"/>
    </location>
</feature>
<dbReference type="SMART" id="SM00388">
    <property type="entry name" value="HisKA"/>
    <property type="match status" value="1"/>
</dbReference>
<dbReference type="RefSeq" id="WP_272436153.1">
    <property type="nucleotide sequence ID" value="NZ_JAMQKB010000005.1"/>
</dbReference>
<evidence type="ECO:0000256" key="4">
    <source>
        <dbReference type="ARBA" id="ARBA00022475"/>
    </source>
</evidence>
<dbReference type="PROSITE" id="PS50109">
    <property type="entry name" value="HIS_KIN"/>
    <property type="match status" value="1"/>
</dbReference>
<evidence type="ECO:0000256" key="2">
    <source>
        <dbReference type="ARBA" id="ARBA00004651"/>
    </source>
</evidence>
<evidence type="ECO:0000313" key="18">
    <source>
        <dbReference type="Proteomes" id="UP001145050"/>
    </source>
</evidence>
<accession>A0A9X3WT35</accession>
<reference evidence="17" key="1">
    <citation type="submission" date="2022-06" db="EMBL/GenBank/DDBJ databases">
        <title>Aquibacillus sp. a new bacterium isolated from soil saline samples.</title>
        <authorList>
            <person name="Galisteo C."/>
            <person name="De La Haba R."/>
            <person name="Sanchez-Porro C."/>
            <person name="Ventosa A."/>
        </authorList>
    </citation>
    <scope>NUCLEOTIDE SEQUENCE</scope>
    <source>
        <strain evidence="17">3ASR75-11</strain>
    </source>
</reference>
<dbReference type="SMART" id="SM00387">
    <property type="entry name" value="HATPase_c"/>
    <property type="match status" value="1"/>
</dbReference>
<keyword evidence="5" id="KW-0597">Phosphoprotein</keyword>
<evidence type="ECO:0000259" key="15">
    <source>
        <dbReference type="PROSITE" id="PS50109"/>
    </source>
</evidence>
<evidence type="ECO:0000259" key="16">
    <source>
        <dbReference type="PROSITE" id="PS50885"/>
    </source>
</evidence>
<dbReference type="InterPro" id="IPR003660">
    <property type="entry name" value="HAMP_dom"/>
</dbReference>
<dbReference type="PANTHER" id="PTHR45528">
    <property type="entry name" value="SENSOR HISTIDINE KINASE CPXA"/>
    <property type="match status" value="1"/>
</dbReference>
<dbReference type="FunFam" id="3.30.565.10:FF:000006">
    <property type="entry name" value="Sensor histidine kinase WalK"/>
    <property type="match status" value="1"/>
</dbReference>
<dbReference type="Gene3D" id="3.30.565.10">
    <property type="entry name" value="Histidine kinase-like ATPase, C-terminal domain"/>
    <property type="match status" value="1"/>
</dbReference>
<comment type="subcellular location">
    <subcellularLocation>
        <location evidence="2">Cell membrane</location>
        <topology evidence="2">Multi-pass membrane protein</topology>
    </subcellularLocation>
</comment>
<dbReference type="Gene3D" id="1.10.287.130">
    <property type="match status" value="1"/>
</dbReference>
<dbReference type="InterPro" id="IPR036890">
    <property type="entry name" value="HATPase_C_sf"/>
</dbReference>
<dbReference type="GO" id="GO:0005886">
    <property type="term" value="C:plasma membrane"/>
    <property type="evidence" value="ECO:0007669"/>
    <property type="project" value="UniProtKB-SubCell"/>
</dbReference>
<gene>
    <name evidence="17" type="ORF">NC797_07475</name>
</gene>
<dbReference type="SMART" id="SM00304">
    <property type="entry name" value="HAMP"/>
    <property type="match status" value="1"/>
</dbReference>
<dbReference type="PRINTS" id="PR00344">
    <property type="entry name" value="BCTRLSENSOR"/>
</dbReference>
<evidence type="ECO:0000256" key="12">
    <source>
        <dbReference type="ARBA" id="ARBA00023012"/>
    </source>
</evidence>
<evidence type="ECO:0000256" key="9">
    <source>
        <dbReference type="ARBA" id="ARBA00022777"/>
    </source>
</evidence>
<dbReference type="InterPro" id="IPR003661">
    <property type="entry name" value="HisK_dim/P_dom"/>
</dbReference>
<dbReference type="GO" id="GO:0000155">
    <property type="term" value="F:phosphorelay sensor kinase activity"/>
    <property type="evidence" value="ECO:0007669"/>
    <property type="project" value="InterPro"/>
</dbReference>
<feature type="domain" description="Histidine kinase" evidence="15">
    <location>
        <begin position="97"/>
        <end position="311"/>
    </location>
</feature>
<dbReference type="SUPFAM" id="SSF55874">
    <property type="entry name" value="ATPase domain of HSP90 chaperone/DNA topoisomerase II/histidine kinase"/>
    <property type="match status" value="1"/>
</dbReference>
<evidence type="ECO:0000256" key="1">
    <source>
        <dbReference type="ARBA" id="ARBA00000085"/>
    </source>
</evidence>
<dbReference type="CDD" id="cd06225">
    <property type="entry name" value="HAMP"/>
    <property type="match status" value="1"/>
</dbReference>
<evidence type="ECO:0000256" key="5">
    <source>
        <dbReference type="ARBA" id="ARBA00022553"/>
    </source>
</evidence>
<dbReference type="InterPro" id="IPR005467">
    <property type="entry name" value="His_kinase_dom"/>
</dbReference>
<evidence type="ECO:0000256" key="7">
    <source>
        <dbReference type="ARBA" id="ARBA00022692"/>
    </source>
</evidence>
<dbReference type="PANTHER" id="PTHR45528:SF1">
    <property type="entry name" value="SENSOR HISTIDINE KINASE CPXA"/>
    <property type="match status" value="1"/>
</dbReference>
<dbReference type="GO" id="GO:0005524">
    <property type="term" value="F:ATP binding"/>
    <property type="evidence" value="ECO:0007669"/>
    <property type="project" value="UniProtKB-KW"/>
</dbReference>
<feature type="transmembrane region" description="Helical" evidence="14">
    <location>
        <begin position="16"/>
        <end position="35"/>
    </location>
</feature>
<comment type="caution">
    <text evidence="17">The sequence shown here is derived from an EMBL/GenBank/DDBJ whole genome shotgun (WGS) entry which is preliminary data.</text>
</comment>
<dbReference type="InterPro" id="IPR050398">
    <property type="entry name" value="HssS/ArlS-like"/>
</dbReference>
<keyword evidence="12" id="KW-0902">Two-component regulatory system</keyword>
<keyword evidence="9" id="KW-0418">Kinase</keyword>
<evidence type="ECO:0000256" key="13">
    <source>
        <dbReference type="ARBA" id="ARBA00023136"/>
    </source>
</evidence>
<protein>
    <recommendedName>
        <fullName evidence="3">histidine kinase</fullName>
        <ecNumber evidence="3">2.7.13.3</ecNumber>
    </recommendedName>
</protein>
<keyword evidence="7 14" id="KW-0812">Transmembrane</keyword>